<keyword evidence="5" id="KW-1015">Disulfide bond</keyword>
<gene>
    <name evidence="9" type="ORF">D0Y65_018484</name>
</gene>
<dbReference type="Proteomes" id="UP000289340">
    <property type="component" value="Chromosome 7"/>
</dbReference>
<dbReference type="InterPro" id="IPR000668">
    <property type="entry name" value="Peptidase_C1A_C"/>
</dbReference>
<comment type="similarity">
    <text evidence="1">Belongs to the peptidase C1 family.</text>
</comment>
<dbReference type="CDD" id="cd02248">
    <property type="entry name" value="Peptidase_C1A"/>
    <property type="match status" value="1"/>
</dbReference>
<evidence type="ECO:0000259" key="8">
    <source>
        <dbReference type="SMART" id="SM00645"/>
    </source>
</evidence>
<evidence type="ECO:0000256" key="7">
    <source>
        <dbReference type="SAM" id="SignalP"/>
    </source>
</evidence>
<keyword evidence="7" id="KW-0732">Signal</keyword>
<dbReference type="InterPro" id="IPR013128">
    <property type="entry name" value="Peptidase_C1A"/>
</dbReference>
<evidence type="ECO:0000256" key="4">
    <source>
        <dbReference type="ARBA" id="ARBA00022807"/>
    </source>
</evidence>
<keyword evidence="2 9" id="KW-0645">Protease</keyword>
<dbReference type="GO" id="GO:0006508">
    <property type="term" value="P:proteolysis"/>
    <property type="evidence" value="ECO:0007669"/>
    <property type="project" value="UniProtKB-KW"/>
</dbReference>
<feature type="domain" description="Peptidase C1A papain C-terminal" evidence="8">
    <location>
        <begin position="89"/>
        <end position="259"/>
    </location>
</feature>
<dbReference type="Pfam" id="PF00112">
    <property type="entry name" value="Peptidase_C1"/>
    <property type="match status" value="1"/>
</dbReference>
<dbReference type="SMART" id="SM00645">
    <property type="entry name" value="Pept_C1"/>
    <property type="match status" value="1"/>
</dbReference>
<feature type="chain" id="PRO_5019107877" evidence="7">
    <location>
        <begin position="26"/>
        <end position="268"/>
    </location>
</feature>
<evidence type="ECO:0000256" key="2">
    <source>
        <dbReference type="ARBA" id="ARBA00022670"/>
    </source>
</evidence>
<dbReference type="Pfam" id="PF08246">
    <property type="entry name" value="Inhibitor_I29"/>
    <property type="match status" value="1"/>
</dbReference>
<keyword evidence="10" id="KW-1185">Reference proteome</keyword>
<dbReference type="AlphaFoldDB" id="A0A445JZA5"/>
<evidence type="ECO:0000256" key="5">
    <source>
        <dbReference type="ARBA" id="ARBA00023157"/>
    </source>
</evidence>
<keyword evidence="3" id="KW-0378">Hydrolase</keyword>
<keyword evidence="4" id="KW-0788">Thiol protease</keyword>
<keyword evidence="6" id="KW-0325">Glycoprotein</keyword>
<dbReference type="PRINTS" id="PR00705">
    <property type="entry name" value="PAPAIN"/>
</dbReference>
<feature type="signal peptide" evidence="7">
    <location>
        <begin position="1"/>
        <end position="25"/>
    </location>
</feature>
<sequence length="268" mass="30322">MAISLDRKSIVTIFIFFWTCCTSRAMSRTLSESSIATQHEEWMVFHGRVYADSVERIKRQQIFKENLFIEKHNEGNKSLGFHKMRVGDIEPNLHWRKRGAVNNIKNQGLCGICSAFAVVAAVEGITKIKTGKLVSFTDGCHGQYDEKNLDYIQSYGLQTEAEYPYDGKEVRIRGYKIVPPRNEEQLLKAMANQPVAVGVEGVFTWECGTYLNHAIIAIGYNQDANGKYWLIRNSWGEQSGEGGYMKLKRDIVTLLSHSLSKCVGAKII</sequence>
<evidence type="ECO:0000313" key="10">
    <source>
        <dbReference type="Proteomes" id="UP000289340"/>
    </source>
</evidence>
<dbReference type="InterPro" id="IPR039417">
    <property type="entry name" value="Peptidase_C1A_papain-like"/>
</dbReference>
<comment type="caution">
    <text evidence="9">The sequence shown here is derived from an EMBL/GenBank/DDBJ whole genome shotgun (WGS) entry which is preliminary data.</text>
</comment>
<dbReference type="SUPFAM" id="SSF54001">
    <property type="entry name" value="Cysteine proteinases"/>
    <property type="match status" value="1"/>
</dbReference>
<dbReference type="PANTHER" id="PTHR12411">
    <property type="entry name" value="CYSTEINE PROTEASE FAMILY C1-RELATED"/>
    <property type="match status" value="1"/>
</dbReference>
<name>A0A445JZA5_GLYSO</name>
<evidence type="ECO:0000313" key="9">
    <source>
        <dbReference type="EMBL" id="RZC03854.1"/>
    </source>
</evidence>
<evidence type="ECO:0000256" key="6">
    <source>
        <dbReference type="ARBA" id="ARBA00023180"/>
    </source>
</evidence>
<dbReference type="InterPro" id="IPR013201">
    <property type="entry name" value="Prot_inhib_I29"/>
</dbReference>
<dbReference type="EMBL" id="QZWG01000007">
    <property type="protein sequence ID" value="RZC03854.1"/>
    <property type="molecule type" value="Genomic_DNA"/>
</dbReference>
<organism evidence="9 10">
    <name type="scientific">Glycine soja</name>
    <name type="common">Wild soybean</name>
    <dbReference type="NCBI Taxonomy" id="3848"/>
    <lineage>
        <taxon>Eukaryota</taxon>
        <taxon>Viridiplantae</taxon>
        <taxon>Streptophyta</taxon>
        <taxon>Embryophyta</taxon>
        <taxon>Tracheophyta</taxon>
        <taxon>Spermatophyta</taxon>
        <taxon>Magnoliopsida</taxon>
        <taxon>eudicotyledons</taxon>
        <taxon>Gunneridae</taxon>
        <taxon>Pentapetalae</taxon>
        <taxon>rosids</taxon>
        <taxon>fabids</taxon>
        <taxon>Fabales</taxon>
        <taxon>Fabaceae</taxon>
        <taxon>Papilionoideae</taxon>
        <taxon>50 kb inversion clade</taxon>
        <taxon>NPAAA clade</taxon>
        <taxon>indigoferoid/millettioid clade</taxon>
        <taxon>Phaseoleae</taxon>
        <taxon>Glycine</taxon>
        <taxon>Glycine subgen. Soja</taxon>
    </lineage>
</organism>
<proteinExistence type="inferred from homology"/>
<evidence type="ECO:0000256" key="3">
    <source>
        <dbReference type="ARBA" id="ARBA00022801"/>
    </source>
</evidence>
<reference evidence="9 10" key="1">
    <citation type="submission" date="2018-09" db="EMBL/GenBank/DDBJ databases">
        <title>A high-quality reference genome of wild soybean provides a powerful tool to mine soybean genomes.</title>
        <authorList>
            <person name="Xie M."/>
            <person name="Chung C.Y.L."/>
            <person name="Li M.-W."/>
            <person name="Wong F.-L."/>
            <person name="Chan T.-F."/>
            <person name="Lam H.-M."/>
        </authorList>
    </citation>
    <scope>NUCLEOTIDE SEQUENCE [LARGE SCALE GENOMIC DNA]</scope>
    <source>
        <strain evidence="10">cv. W05</strain>
        <tissue evidence="9">Hypocotyl of etiolated seedlings</tissue>
    </source>
</reference>
<dbReference type="InterPro" id="IPR038765">
    <property type="entry name" value="Papain-like_cys_pep_sf"/>
</dbReference>
<accession>A0A445JZA5</accession>
<protein>
    <submittedName>
        <fullName evidence="9">Senescence-specific cysteine protease SAG12</fullName>
    </submittedName>
</protein>
<dbReference type="GO" id="GO:0008234">
    <property type="term" value="F:cysteine-type peptidase activity"/>
    <property type="evidence" value="ECO:0007669"/>
    <property type="project" value="UniProtKB-KW"/>
</dbReference>
<evidence type="ECO:0000256" key="1">
    <source>
        <dbReference type="ARBA" id="ARBA00008455"/>
    </source>
</evidence>
<dbReference type="Gene3D" id="3.90.70.10">
    <property type="entry name" value="Cysteine proteinases"/>
    <property type="match status" value="1"/>
</dbReference>